<feature type="compositionally biased region" description="Basic and acidic residues" evidence="3">
    <location>
        <begin position="637"/>
        <end position="648"/>
    </location>
</feature>
<reference evidence="5" key="1">
    <citation type="journal article" date="2013" name="Nature">
        <title>Draft genome of the wheat A-genome progenitor Triticum urartu.</title>
        <authorList>
            <person name="Ling H.Q."/>
            <person name="Zhao S."/>
            <person name="Liu D."/>
            <person name="Wang J."/>
            <person name="Sun H."/>
            <person name="Zhang C."/>
            <person name="Fan H."/>
            <person name="Li D."/>
            <person name="Dong L."/>
            <person name="Tao Y."/>
            <person name="Gao C."/>
            <person name="Wu H."/>
            <person name="Li Y."/>
            <person name="Cui Y."/>
            <person name="Guo X."/>
            <person name="Zheng S."/>
            <person name="Wang B."/>
            <person name="Yu K."/>
            <person name="Liang Q."/>
            <person name="Yang W."/>
            <person name="Lou X."/>
            <person name="Chen J."/>
            <person name="Feng M."/>
            <person name="Jian J."/>
            <person name="Zhang X."/>
            <person name="Luo G."/>
            <person name="Jiang Y."/>
            <person name="Liu J."/>
            <person name="Wang Z."/>
            <person name="Sha Y."/>
            <person name="Zhang B."/>
            <person name="Wu H."/>
            <person name="Tang D."/>
            <person name="Shen Q."/>
            <person name="Xue P."/>
            <person name="Zou S."/>
            <person name="Wang X."/>
            <person name="Liu X."/>
            <person name="Wang F."/>
            <person name="Yang Y."/>
            <person name="An X."/>
            <person name="Dong Z."/>
            <person name="Zhang K."/>
            <person name="Zhang X."/>
            <person name="Luo M.C."/>
            <person name="Dvorak J."/>
            <person name="Tong Y."/>
            <person name="Wang J."/>
            <person name="Yang H."/>
            <person name="Li Z."/>
            <person name="Wang D."/>
            <person name="Zhang A."/>
            <person name="Wang J."/>
        </authorList>
    </citation>
    <scope>NUCLEOTIDE SEQUENCE</scope>
    <source>
        <strain evidence="5">cv. G1812</strain>
    </source>
</reference>
<feature type="region of interest" description="Disordered" evidence="3">
    <location>
        <begin position="444"/>
        <end position="469"/>
    </location>
</feature>
<evidence type="ECO:0000256" key="1">
    <source>
        <dbReference type="ARBA" id="ARBA00023054"/>
    </source>
</evidence>
<protein>
    <recommendedName>
        <fullName evidence="6">Protein CHUP1, chloroplastic</fullName>
    </recommendedName>
</protein>
<dbReference type="PANTHER" id="PTHR31342">
    <property type="entry name" value="PROTEIN CHUP1, CHLOROPLASTIC"/>
    <property type="match status" value="1"/>
</dbReference>
<feature type="compositionally biased region" description="Basic and acidic residues" evidence="3">
    <location>
        <begin position="511"/>
        <end position="525"/>
    </location>
</feature>
<feature type="region of interest" description="Disordered" evidence="3">
    <location>
        <begin position="558"/>
        <end position="579"/>
    </location>
</feature>
<proteinExistence type="predicted"/>
<evidence type="ECO:0008006" key="6">
    <source>
        <dbReference type="Google" id="ProtNLM"/>
    </source>
</evidence>
<dbReference type="InterPro" id="IPR040265">
    <property type="entry name" value="CHUP1/IPGA1-like"/>
</dbReference>
<dbReference type="PANTHER" id="PTHR31342:SF15">
    <property type="entry name" value="OS01G0580800 PROTEIN"/>
    <property type="match status" value="1"/>
</dbReference>
<evidence type="ECO:0000256" key="3">
    <source>
        <dbReference type="SAM" id="MobiDB-lite"/>
    </source>
</evidence>
<keyword evidence="1 2" id="KW-0175">Coiled coil</keyword>
<dbReference type="Proteomes" id="UP000015106">
    <property type="component" value="Chromosome 3"/>
</dbReference>
<feature type="compositionally biased region" description="Basic residues" evidence="3">
    <location>
        <begin position="561"/>
        <end position="572"/>
    </location>
</feature>
<feature type="compositionally biased region" description="Basic and acidic residues" evidence="3">
    <location>
        <begin position="657"/>
        <end position="668"/>
    </location>
</feature>
<organism evidence="4 5">
    <name type="scientific">Triticum urartu</name>
    <name type="common">Red wild einkorn</name>
    <name type="synonym">Crithodium urartu</name>
    <dbReference type="NCBI Taxonomy" id="4572"/>
    <lineage>
        <taxon>Eukaryota</taxon>
        <taxon>Viridiplantae</taxon>
        <taxon>Streptophyta</taxon>
        <taxon>Embryophyta</taxon>
        <taxon>Tracheophyta</taxon>
        <taxon>Spermatophyta</taxon>
        <taxon>Magnoliopsida</taxon>
        <taxon>Liliopsida</taxon>
        <taxon>Poales</taxon>
        <taxon>Poaceae</taxon>
        <taxon>BOP clade</taxon>
        <taxon>Pooideae</taxon>
        <taxon>Triticodae</taxon>
        <taxon>Triticeae</taxon>
        <taxon>Triticinae</taxon>
        <taxon>Triticum</taxon>
    </lineage>
</organism>
<dbReference type="GO" id="GO:0072699">
    <property type="term" value="P:protein localization to cortical microtubule cytoskeleton"/>
    <property type="evidence" value="ECO:0007669"/>
    <property type="project" value="TreeGrafter"/>
</dbReference>
<gene>
    <name evidence="4" type="primary">LOC125543994</name>
</gene>
<name>A0A8R7TV79_TRIUA</name>
<feature type="compositionally biased region" description="Low complexity" evidence="3">
    <location>
        <begin position="146"/>
        <end position="165"/>
    </location>
</feature>
<reference evidence="4" key="3">
    <citation type="submission" date="2022-06" db="UniProtKB">
        <authorList>
            <consortium name="EnsemblPlants"/>
        </authorList>
    </citation>
    <scope>IDENTIFICATION</scope>
</reference>
<evidence type="ECO:0000256" key="2">
    <source>
        <dbReference type="SAM" id="Coils"/>
    </source>
</evidence>
<sequence length="693" mass="76471">MQQGIKSPFLFPRTTIPFPFPLTKIGHKCPMGPPQGRCFGAPWAWRIGEQSMPYIRRSLDAMDDQEGGWNGGAGLLFSLRFDPMRAGFDRALASFPVSALISRLLGWGKNSGQGRPQGAVMVAAAVALYAAALFVPDQQPRRRRLAASAAARPTSATRPRAVPAPDDGLRILSSNDEYLENVIHSVSIGAGDDEPVLVARVQTMPPDVAGATSAWETEHDRLEKEEVERFKQLWLSLVEREQRLELRLMDLDGLIEQEATVKELENRVGLAAVEARLLELKVLSLGEENERLKAQAAELEAVRAQLGRAKEKLRALKERVQVEREESRSEAAALRDKVMELEKTGEKRERVLAAEAAELRRAKAALEEENRELARRLQDAEQVSTAVSLVHEDDMVDEASNLREANDRLTRQIEQLHSDHCAHVEELVYLKWVNACLRHDLRGGDHHPSSAQQHQDGVGSAMPSAMDLSKSMSYRSSEKAKELMLQYGSLGLDGYDPALFSPLNESTYGDGESHQRRVGDHDEPGRSPVVPSPAAAAPEHRAGHGKLKFLRNIKKLLASSRRSHGHDRKSKKAAPDHEHLEKAMRWLSSSSHDALGADSSYESTPLSSCDRTPLSSVTTVDLHARARAGEAPSAPRLEAETRLARSKSDNGASFGREATRYHSLRPDRPAGPGTDGFHSPEKTRRYSDGLTSS</sequence>
<accession>A0A8R7TV79</accession>
<evidence type="ECO:0000313" key="5">
    <source>
        <dbReference type="Proteomes" id="UP000015106"/>
    </source>
</evidence>
<feature type="region of interest" description="Disordered" evidence="3">
    <location>
        <begin position="591"/>
        <end position="613"/>
    </location>
</feature>
<keyword evidence="5" id="KW-1185">Reference proteome</keyword>
<feature type="coiled-coil region" evidence="2">
    <location>
        <begin position="275"/>
        <end position="419"/>
    </location>
</feature>
<feature type="compositionally biased region" description="Basic and acidic residues" evidence="3">
    <location>
        <begin position="678"/>
        <end position="687"/>
    </location>
</feature>
<feature type="region of interest" description="Disordered" evidence="3">
    <location>
        <begin position="503"/>
        <end position="546"/>
    </location>
</feature>
<dbReference type="Gramene" id="TuG1812G0300002529.01.T02">
    <property type="protein sequence ID" value="TuG1812G0300002529.01.T02"/>
    <property type="gene ID" value="TuG1812G0300002529.01"/>
</dbReference>
<feature type="compositionally biased region" description="Low complexity" evidence="3">
    <location>
        <begin position="527"/>
        <end position="537"/>
    </location>
</feature>
<reference evidence="4" key="2">
    <citation type="submission" date="2018-03" db="EMBL/GenBank/DDBJ databases">
        <title>The Triticum urartu genome reveals the dynamic nature of wheat genome evolution.</title>
        <authorList>
            <person name="Ling H."/>
            <person name="Ma B."/>
            <person name="Shi X."/>
            <person name="Liu H."/>
            <person name="Dong L."/>
            <person name="Sun H."/>
            <person name="Cao Y."/>
            <person name="Gao Q."/>
            <person name="Zheng S."/>
            <person name="Li Y."/>
            <person name="Yu Y."/>
            <person name="Du H."/>
            <person name="Qi M."/>
            <person name="Li Y."/>
            <person name="Yu H."/>
            <person name="Cui Y."/>
            <person name="Wang N."/>
            <person name="Chen C."/>
            <person name="Wu H."/>
            <person name="Zhao Y."/>
            <person name="Zhang J."/>
            <person name="Li Y."/>
            <person name="Zhou W."/>
            <person name="Zhang B."/>
            <person name="Hu W."/>
            <person name="Eijk M."/>
            <person name="Tang J."/>
            <person name="Witsenboer H."/>
            <person name="Zhao S."/>
            <person name="Li Z."/>
            <person name="Zhang A."/>
            <person name="Wang D."/>
            <person name="Liang C."/>
        </authorList>
    </citation>
    <scope>NUCLEOTIDE SEQUENCE [LARGE SCALE GENOMIC DNA]</scope>
    <source>
        <strain evidence="4">cv. G1812</strain>
    </source>
</reference>
<dbReference type="EnsemblPlants" id="TuG1812G0300002529.01.T02">
    <property type="protein sequence ID" value="TuG1812G0300002529.01.T02"/>
    <property type="gene ID" value="TuG1812G0300002529.01"/>
</dbReference>
<feature type="compositionally biased region" description="Polar residues" evidence="3">
    <location>
        <begin position="600"/>
        <end position="613"/>
    </location>
</feature>
<feature type="region of interest" description="Disordered" evidence="3">
    <location>
        <begin position="625"/>
        <end position="693"/>
    </location>
</feature>
<feature type="region of interest" description="Disordered" evidence="3">
    <location>
        <begin position="144"/>
        <end position="167"/>
    </location>
</feature>
<dbReference type="GO" id="GO:0055028">
    <property type="term" value="C:cortical microtubule"/>
    <property type="evidence" value="ECO:0007669"/>
    <property type="project" value="TreeGrafter"/>
</dbReference>
<evidence type="ECO:0000313" key="4">
    <source>
        <dbReference type="EnsemblPlants" id="TuG1812G0300002529.01.T02"/>
    </source>
</evidence>
<dbReference type="AlphaFoldDB" id="A0A8R7TV79"/>